<reference evidence="4 5" key="1">
    <citation type="submission" date="2018-06" db="EMBL/GenBank/DDBJ databases">
        <title>Thermoflavimicrobium daqus sp. nov., a thermophilic microbe isolated from Moutai-flavour Daqu.</title>
        <authorList>
            <person name="Wang X."/>
            <person name="Zhou H."/>
        </authorList>
    </citation>
    <scope>NUCLEOTIDE SEQUENCE [LARGE SCALE GENOMIC DNA]</scope>
    <source>
        <strain evidence="4 5">FBKL4.011</strain>
    </source>
</reference>
<dbReference type="RefSeq" id="WP_113658505.1">
    <property type="nucleotide sequence ID" value="NZ_KZ845665.1"/>
</dbReference>
<protein>
    <submittedName>
        <fullName evidence="4">Alkaline phosphatase</fullName>
    </submittedName>
</protein>
<evidence type="ECO:0000256" key="1">
    <source>
        <dbReference type="ARBA" id="ARBA00010792"/>
    </source>
</evidence>
<gene>
    <name evidence="4" type="ORF">DL897_07385</name>
</gene>
<feature type="transmembrane region" description="Helical" evidence="2">
    <location>
        <begin position="138"/>
        <end position="160"/>
    </location>
</feature>
<dbReference type="PANTHER" id="PTHR42709:SF9">
    <property type="entry name" value="ALKALINE PHOSPHATASE LIKE PROTEIN"/>
    <property type="match status" value="1"/>
</dbReference>
<dbReference type="Pfam" id="PF09335">
    <property type="entry name" value="VTT_dom"/>
    <property type="match status" value="1"/>
</dbReference>
<keyword evidence="2" id="KW-1133">Transmembrane helix</keyword>
<evidence type="ECO:0000256" key="2">
    <source>
        <dbReference type="SAM" id="Phobius"/>
    </source>
</evidence>
<dbReference type="EMBL" id="QJKK01000003">
    <property type="protein sequence ID" value="RAL25891.1"/>
    <property type="molecule type" value="Genomic_DNA"/>
</dbReference>
<proteinExistence type="inferred from homology"/>
<keyword evidence="2" id="KW-0472">Membrane</keyword>
<feature type="transmembrane region" description="Helical" evidence="2">
    <location>
        <begin position="104"/>
        <end position="126"/>
    </location>
</feature>
<evidence type="ECO:0000259" key="3">
    <source>
        <dbReference type="Pfam" id="PF09335"/>
    </source>
</evidence>
<dbReference type="OrthoDB" id="9782291at2"/>
<dbReference type="Proteomes" id="UP000251213">
    <property type="component" value="Unassembled WGS sequence"/>
</dbReference>
<keyword evidence="2" id="KW-0812">Transmembrane</keyword>
<evidence type="ECO:0000313" key="4">
    <source>
        <dbReference type="EMBL" id="RAL25891.1"/>
    </source>
</evidence>
<keyword evidence="5" id="KW-1185">Reference proteome</keyword>
<feature type="transmembrane region" description="Helical" evidence="2">
    <location>
        <begin position="51"/>
        <end position="72"/>
    </location>
</feature>
<name>A0A364K6F1_9BACL</name>
<comment type="caution">
    <text evidence="4">The sequence shown here is derived from an EMBL/GenBank/DDBJ whole genome shotgun (WGS) entry which is preliminary data.</text>
</comment>
<reference evidence="4 5" key="2">
    <citation type="submission" date="2018-06" db="EMBL/GenBank/DDBJ databases">
        <authorList>
            <person name="Zhirakovskaya E."/>
        </authorList>
    </citation>
    <scope>NUCLEOTIDE SEQUENCE [LARGE SCALE GENOMIC DNA]</scope>
    <source>
        <strain evidence="4 5">FBKL4.011</strain>
    </source>
</reference>
<dbReference type="InterPro" id="IPR051311">
    <property type="entry name" value="DedA_domain"/>
</dbReference>
<dbReference type="PANTHER" id="PTHR42709">
    <property type="entry name" value="ALKALINE PHOSPHATASE LIKE PROTEIN"/>
    <property type="match status" value="1"/>
</dbReference>
<feature type="domain" description="VTT" evidence="3">
    <location>
        <begin position="30"/>
        <end position="156"/>
    </location>
</feature>
<dbReference type="AlphaFoldDB" id="A0A364K6F1"/>
<feature type="transmembrane region" description="Helical" evidence="2">
    <location>
        <begin position="172"/>
        <end position="193"/>
    </location>
</feature>
<dbReference type="InterPro" id="IPR032816">
    <property type="entry name" value="VTT_dom"/>
</dbReference>
<evidence type="ECO:0000313" key="5">
    <source>
        <dbReference type="Proteomes" id="UP000251213"/>
    </source>
</evidence>
<feature type="transmembrane region" description="Helical" evidence="2">
    <location>
        <begin position="12"/>
        <end position="31"/>
    </location>
</feature>
<dbReference type="GO" id="GO:0005886">
    <property type="term" value="C:plasma membrane"/>
    <property type="evidence" value="ECO:0007669"/>
    <property type="project" value="TreeGrafter"/>
</dbReference>
<organism evidence="4 5">
    <name type="scientific">Thermoflavimicrobium daqui</name>
    <dbReference type="NCBI Taxonomy" id="2137476"/>
    <lineage>
        <taxon>Bacteria</taxon>
        <taxon>Bacillati</taxon>
        <taxon>Bacillota</taxon>
        <taxon>Bacilli</taxon>
        <taxon>Bacillales</taxon>
        <taxon>Thermoactinomycetaceae</taxon>
        <taxon>Thermoflavimicrobium</taxon>
    </lineage>
</organism>
<accession>A0A364K6F1</accession>
<comment type="similarity">
    <text evidence="1">Belongs to the DedA family.</text>
</comment>
<sequence>MGETFLELLLQYGYIGIFLFLVLGIAGLPLPDEFMMTFIGYLTSIGKLNLTYTYLSAFLGSCAGITLSYILGKKLGLPFLMKYGEKIFITRRRLKMTQLLFRKYGSWLLFFGYFVPGVRHITAYIAGISNLTYYRFAIFAYIGAMFWCAVFIGLGHILGANWKMAFKMIHEYGLTAFLAILPLLLVGIGWWIWKRKKNFAGKT</sequence>